<dbReference type="GO" id="GO:0046394">
    <property type="term" value="P:carboxylic acid biosynthetic process"/>
    <property type="evidence" value="ECO:0007669"/>
    <property type="project" value="UniProtKB-ARBA"/>
</dbReference>
<evidence type="ECO:0000259" key="2">
    <source>
        <dbReference type="Pfam" id="PF13840"/>
    </source>
</evidence>
<protein>
    <recommendedName>
        <fullName evidence="2">CASTOR ACT domain-containing protein</fullName>
    </recommendedName>
</protein>
<comment type="caution">
    <text evidence="3">The sequence shown here is derived from an EMBL/GenBank/DDBJ whole genome shotgun (WGS) entry which is preliminary data.</text>
</comment>
<evidence type="ECO:0000313" key="3">
    <source>
        <dbReference type="EMBL" id="KAG8628354.1"/>
    </source>
</evidence>
<dbReference type="SUPFAM" id="SSF55021">
    <property type="entry name" value="ACT-like"/>
    <property type="match status" value="1"/>
</dbReference>
<dbReference type="Pfam" id="PF13840">
    <property type="entry name" value="ACT_7"/>
    <property type="match status" value="1"/>
</dbReference>
<dbReference type="GO" id="GO:0006520">
    <property type="term" value="P:amino acid metabolic process"/>
    <property type="evidence" value="ECO:0007669"/>
    <property type="project" value="UniProtKB-ARBA"/>
</dbReference>
<gene>
    <name evidence="3" type="ORF">KVT40_004227</name>
</gene>
<feature type="domain" description="CASTOR ACT" evidence="2">
    <location>
        <begin position="105"/>
        <end position="165"/>
    </location>
</feature>
<dbReference type="OrthoDB" id="58529at2759"/>
<dbReference type="AlphaFoldDB" id="A0A8K0L2A1"/>
<dbReference type="InterPro" id="IPR045865">
    <property type="entry name" value="ACT-like_dom_sf"/>
</dbReference>
<dbReference type="PANTHER" id="PTHR31131">
    <property type="entry name" value="CHROMOSOME 1, WHOLE GENOME SHOTGUN SEQUENCE"/>
    <property type="match status" value="1"/>
</dbReference>
<evidence type="ECO:0000313" key="4">
    <source>
        <dbReference type="Proteomes" id="UP000809789"/>
    </source>
</evidence>
<dbReference type="EMBL" id="JAESVG020000004">
    <property type="protein sequence ID" value="KAG8628354.1"/>
    <property type="molecule type" value="Genomic_DNA"/>
</dbReference>
<dbReference type="InterPro" id="IPR027795">
    <property type="entry name" value="CASTOR_ACT_dom"/>
</dbReference>
<dbReference type="Proteomes" id="UP000809789">
    <property type="component" value="Unassembled WGS sequence"/>
</dbReference>
<dbReference type="Gene3D" id="3.30.2130.10">
    <property type="entry name" value="VC0802-like"/>
    <property type="match status" value="1"/>
</dbReference>
<dbReference type="InterPro" id="IPR051719">
    <property type="entry name" value="CASTOR_mTORC1"/>
</dbReference>
<proteinExistence type="predicted"/>
<feature type="compositionally biased region" description="Basic residues" evidence="1">
    <location>
        <begin position="189"/>
        <end position="208"/>
    </location>
</feature>
<dbReference type="PANTHER" id="PTHR31131:SF6">
    <property type="entry name" value="CASTOR ACT DOMAIN-CONTAINING PROTEIN"/>
    <property type="match status" value="1"/>
</dbReference>
<accession>A0A8K0L2A1</accession>
<sequence>MDRSLTLINAQIQFLNTRLALIHIPLKLYPHFIQPILQLLALVGVDEEDEHGLPRRPWAFSYPFANISVTTIECSIVCPRHLITELFTPIIYSLSSSAQSEISISRDDYVVIAVGGEGTEAGQRVLDLTAPLALAGISIFFITSYYSDFVLVPQKSRSTVVTALESQGFAFEPQPNGHSQMTNISSPLHAHHHKTPHSPSISHHRHHSSTSSNGTHPNGFDFFPRPASRSPTTPPATSIHEWQLRTFALLRRSAIHPVLDTTLRLASAAAHRADHGTQARLTHYITAALISPITPRFLSLTLTDVDSLSLTMDRELLRLFPGDSSMGFSGRAGEGTEVLLLSDEVTVPIILDLRGLPDESTGIVCGVAGRLLEAMGGGERGEWVGRNGVNGGTNGGMNGQGLGGKGMGFNMSYLSTAKAGNVIVREDEVGEALEALREIEAVGGENGG</sequence>
<feature type="compositionally biased region" description="Polar residues" evidence="1">
    <location>
        <begin position="176"/>
        <end position="186"/>
    </location>
</feature>
<feature type="compositionally biased region" description="Low complexity" evidence="1">
    <location>
        <begin position="224"/>
        <end position="237"/>
    </location>
</feature>
<keyword evidence="4" id="KW-1185">Reference proteome</keyword>
<feature type="region of interest" description="Disordered" evidence="1">
    <location>
        <begin position="171"/>
        <end position="237"/>
    </location>
</feature>
<reference evidence="3" key="1">
    <citation type="submission" date="2021-07" db="EMBL/GenBank/DDBJ databases">
        <title>Elsinoe batatas strain:CRI-CJ2 Genome sequencing and assembly.</title>
        <authorList>
            <person name="Huang L."/>
        </authorList>
    </citation>
    <scope>NUCLEOTIDE SEQUENCE</scope>
    <source>
        <strain evidence="3">CRI-CJ2</strain>
    </source>
</reference>
<name>A0A8K0L2A1_9PEZI</name>
<evidence type="ECO:0000256" key="1">
    <source>
        <dbReference type="SAM" id="MobiDB-lite"/>
    </source>
</evidence>
<organism evidence="3 4">
    <name type="scientific">Elsinoe batatas</name>
    <dbReference type="NCBI Taxonomy" id="2601811"/>
    <lineage>
        <taxon>Eukaryota</taxon>
        <taxon>Fungi</taxon>
        <taxon>Dikarya</taxon>
        <taxon>Ascomycota</taxon>
        <taxon>Pezizomycotina</taxon>
        <taxon>Dothideomycetes</taxon>
        <taxon>Dothideomycetidae</taxon>
        <taxon>Myriangiales</taxon>
        <taxon>Elsinoaceae</taxon>
        <taxon>Elsinoe</taxon>
    </lineage>
</organism>